<dbReference type="InterPro" id="IPR015797">
    <property type="entry name" value="NUDIX_hydrolase-like_dom_sf"/>
</dbReference>
<proteinExistence type="predicted"/>
<dbReference type="SUPFAM" id="SSF55811">
    <property type="entry name" value="Nudix"/>
    <property type="match status" value="1"/>
</dbReference>
<evidence type="ECO:0000313" key="3">
    <source>
        <dbReference type="Proteomes" id="UP000286268"/>
    </source>
</evidence>
<dbReference type="CDD" id="cd02883">
    <property type="entry name" value="NUDIX_Hydrolase"/>
    <property type="match status" value="1"/>
</dbReference>
<dbReference type="Gene3D" id="3.90.79.10">
    <property type="entry name" value="Nucleoside Triphosphate Pyrophosphohydrolase"/>
    <property type="match status" value="1"/>
</dbReference>
<evidence type="ECO:0000259" key="1">
    <source>
        <dbReference type="PROSITE" id="PS51462"/>
    </source>
</evidence>
<dbReference type="InterPro" id="IPR000086">
    <property type="entry name" value="NUDIX_hydrolase_dom"/>
</dbReference>
<evidence type="ECO:0000313" key="2">
    <source>
        <dbReference type="EMBL" id="QAA33697.1"/>
    </source>
</evidence>
<name>A0A3R5UAK3_9CLOT</name>
<dbReference type="AlphaFoldDB" id="A0A3R5UAK3"/>
<dbReference type="KEGG" id="cmah:C1I91_19830"/>
<accession>A0A3R5UAK3</accession>
<dbReference type="Pfam" id="PF00293">
    <property type="entry name" value="NUDIX"/>
    <property type="match status" value="1"/>
</dbReference>
<dbReference type="RefSeq" id="WP_128214421.1">
    <property type="nucleotide sequence ID" value="NZ_CP025746.1"/>
</dbReference>
<organism evidence="2 3">
    <name type="scientific">Clostridium manihotivorum</name>
    <dbReference type="NCBI Taxonomy" id="2320868"/>
    <lineage>
        <taxon>Bacteria</taxon>
        <taxon>Bacillati</taxon>
        <taxon>Bacillota</taxon>
        <taxon>Clostridia</taxon>
        <taxon>Eubacteriales</taxon>
        <taxon>Clostridiaceae</taxon>
        <taxon>Clostridium</taxon>
    </lineage>
</organism>
<dbReference type="OrthoDB" id="9787476at2"/>
<dbReference type="PROSITE" id="PS51462">
    <property type="entry name" value="NUDIX"/>
    <property type="match status" value="1"/>
</dbReference>
<gene>
    <name evidence="2" type="ORF">C1I91_19830</name>
</gene>
<keyword evidence="3" id="KW-1185">Reference proteome</keyword>
<sequence length="171" mass="19383">MAIITWHSGNVPSHIEIKQVYGIIFTNDGRILLRIEDGEYQLTGGKPEAFDKDMEETLKRELMEEINISISKAYIVGYQLVDEEDGTELYAQVRMTALLKSIGEQRPDPDNGLIYGRYLTTPLKATSLLGWGQVGENQIFEALEIAKKMFSLTCFSKENTVLDPEIKQKVH</sequence>
<reference evidence="2 3" key="1">
    <citation type="submission" date="2018-01" db="EMBL/GenBank/DDBJ databases">
        <title>Genome Sequencing and Assembly of Anaerobacter polyendosporus strain CT4.</title>
        <authorList>
            <person name="Tachaapaikoon C."/>
            <person name="Sutheeworapong S."/>
            <person name="Jenjaroenpun P."/>
            <person name="Wongsurawat T."/>
            <person name="Nookeaw I."/>
            <person name="Cheawchanlertfa P."/>
            <person name="Kosugi A."/>
            <person name="Cheevadhanarak S."/>
            <person name="Ratanakhanokchai K."/>
        </authorList>
    </citation>
    <scope>NUCLEOTIDE SEQUENCE [LARGE SCALE GENOMIC DNA]</scope>
    <source>
        <strain evidence="2 3">CT4</strain>
    </source>
</reference>
<dbReference type="EMBL" id="CP025746">
    <property type="protein sequence ID" value="QAA33697.1"/>
    <property type="molecule type" value="Genomic_DNA"/>
</dbReference>
<dbReference type="Proteomes" id="UP000286268">
    <property type="component" value="Chromosome"/>
</dbReference>
<protein>
    <recommendedName>
        <fullName evidence="1">Nudix hydrolase domain-containing protein</fullName>
    </recommendedName>
</protein>
<feature type="domain" description="Nudix hydrolase" evidence="1">
    <location>
        <begin position="16"/>
        <end position="156"/>
    </location>
</feature>